<dbReference type="GO" id="GO:0051301">
    <property type="term" value="P:cell division"/>
    <property type="evidence" value="ECO:0007669"/>
    <property type="project" value="InterPro"/>
</dbReference>
<keyword evidence="2 6" id="KW-0812">Transmembrane</keyword>
<dbReference type="InterPro" id="IPR001182">
    <property type="entry name" value="FtsW/RodA"/>
</dbReference>
<comment type="subcellular location">
    <subcellularLocation>
        <location evidence="1">Membrane</location>
        <topology evidence="1">Multi-pass membrane protein</topology>
    </subcellularLocation>
</comment>
<evidence type="ECO:0000256" key="1">
    <source>
        <dbReference type="ARBA" id="ARBA00004141"/>
    </source>
</evidence>
<evidence type="ECO:0000256" key="4">
    <source>
        <dbReference type="ARBA" id="ARBA00022989"/>
    </source>
</evidence>
<gene>
    <name evidence="7" type="primary">rodA</name>
    <name evidence="7" type="ORF">ENO47_01405</name>
</gene>
<dbReference type="GO" id="GO:0008360">
    <property type="term" value="P:regulation of cell shape"/>
    <property type="evidence" value="ECO:0007669"/>
    <property type="project" value="UniProtKB-KW"/>
</dbReference>
<dbReference type="PANTHER" id="PTHR30474">
    <property type="entry name" value="CELL CYCLE PROTEIN"/>
    <property type="match status" value="1"/>
</dbReference>
<proteinExistence type="predicted"/>
<keyword evidence="3" id="KW-0133">Cell shape</keyword>
<dbReference type="PANTHER" id="PTHR30474:SF1">
    <property type="entry name" value="PEPTIDOGLYCAN GLYCOSYLTRANSFERASE MRDB"/>
    <property type="match status" value="1"/>
</dbReference>
<evidence type="ECO:0000256" key="2">
    <source>
        <dbReference type="ARBA" id="ARBA00022692"/>
    </source>
</evidence>
<evidence type="ECO:0000313" key="7">
    <source>
        <dbReference type="EMBL" id="HEW45318.1"/>
    </source>
</evidence>
<dbReference type="GO" id="GO:0015648">
    <property type="term" value="F:lipid-linked peptidoglycan transporter activity"/>
    <property type="evidence" value="ECO:0007669"/>
    <property type="project" value="TreeGrafter"/>
</dbReference>
<feature type="transmembrane region" description="Helical" evidence="6">
    <location>
        <begin position="68"/>
        <end position="91"/>
    </location>
</feature>
<feature type="transmembrane region" description="Helical" evidence="6">
    <location>
        <begin position="268"/>
        <end position="289"/>
    </location>
</feature>
<feature type="transmembrane region" description="Helical" evidence="6">
    <location>
        <begin position="334"/>
        <end position="356"/>
    </location>
</feature>
<organism evidence="7">
    <name type="scientific">Hydrogenobacter sp</name>
    <dbReference type="NCBI Taxonomy" id="2152829"/>
    <lineage>
        <taxon>Bacteria</taxon>
        <taxon>Pseudomonadati</taxon>
        <taxon>Aquificota</taxon>
        <taxon>Aquificia</taxon>
        <taxon>Aquificales</taxon>
        <taxon>Aquificaceae</taxon>
        <taxon>Hydrogenobacter</taxon>
    </lineage>
</organism>
<evidence type="ECO:0000256" key="6">
    <source>
        <dbReference type="SAM" id="Phobius"/>
    </source>
</evidence>
<dbReference type="InterPro" id="IPR011923">
    <property type="entry name" value="RodA/MrdB"/>
</dbReference>
<feature type="transmembrane region" description="Helical" evidence="6">
    <location>
        <begin position="181"/>
        <end position="199"/>
    </location>
</feature>
<reference evidence="7" key="1">
    <citation type="journal article" date="2020" name="mSystems">
        <title>Genome- and Community-Level Interaction Insights into Carbon Utilization and Element Cycling Functions of Hydrothermarchaeota in Hydrothermal Sediment.</title>
        <authorList>
            <person name="Zhou Z."/>
            <person name="Liu Y."/>
            <person name="Xu W."/>
            <person name="Pan J."/>
            <person name="Luo Z.H."/>
            <person name="Li M."/>
        </authorList>
    </citation>
    <scope>NUCLEOTIDE SEQUENCE [LARGE SCALE GENOMIC DNA]</scope>
    <source>
        <strain evidence="7">SpSt-132</strain>
    </source>
</reference>
<feature type="transmembrane region" description="Helical" evidence="6">
    <location>
        <begin position="43"/>
        <end position="61"/>
    </location>
</feature>
<keyword evidence="5 6" id="KW-0472">Membrane</keyword>
<dbReference type="GO" id="GO:0032153">
    <property type="term" value="C:cell division site"/>
    <property type="evidence" value="ECO:0007669"/>
    <property type="project" value="TreeGrafter"/>
</dbReference>
<dbReference type="AlphaFoldDB" id="A0A7C2V2R7"/>
<comment type="caution">
    <text evidence="7">The sequence shown here is derived from an EMBL/GenBank/DDBJ whole genome shotgun (WGS) entry which is preliminary data.</text>
</comment>
<dbReference type="Pfam" id="PF01098">
    <property type="entry name" value="FTSW_RODA_SPOVE"/>
    <property type="match status" value="1"/>
</dbReference>
<keyword evidence="4 6" id="KW-1133">Transmembrane helix</keyword>
<dbReference type="EMBL" id="DSFP01000022">
    <property type="protein sequence ID" value="HEW45318.1"/>
    <property type="molecule type" value="Genomic_DNA"/>
</dbReference>
<feature type="transmembrane region" description="Helical" evidence="6">
    <location>
        <begin position="301"/>
        <end position="322"/>
    </location>
</feature>
<evidence type="ECO:0000256" key="5">
    <source>
        <dbReference type="ARBA" id="ARBA00023136"/>
    </source>
</evidence>
<protein>
    <submittedName>
        <fullName evidence="7">Rod shape-determining protein RodA</fullName>
    </submittedName>
</protein>
<evidence type="ECO:0000256" key="3">
    <source>
        <dbReference type="ARBA" id="ARBA00022960"/>
    </source>
</evidence>
<feature type="transmembrane region" description="Helical" evidence="6">
    <location>
        <begin position="103"/>
        <end position="126"/>
    </location>
</feature>
<dbReference type="NCBIfam" id="TIGR02210">
    <property type="entry name" value="rodA_shape"/>
    <property type="match status" value="1"/>
</dbReference>
<accession>A0A7C2V2R7</accession>
<name>A0A7C2V2R7_9AQUI</name>
<dbReference type="GO" id="GO:0005886">
    <property type="term" value="C:plasma membrane"/>
    <property type="evidence" value="ECO:0007669"/>
    <property type="project" value="TreeGrafter"/>
</dbReference>
<sequence>MRNKFKKILIDYDPYLLFALATLCLIGLVGVYSATYKGGISPLFLKQGLYILAGWFIILLLSRLNFRIVFDMAPAIYFLNLFLLVLVPIAGKTVYGAKRWIDLGLVSIQPSELFKFSLLVFSLYTLSHTKRLISKESLILILAFAIPSLFTLKQPDLGTTITYGVILSLLLFLYGAKLKYFILSGLTFILLSPVLWHFLKDYQKERILAFIDPYEDYHGSGYQLIQSMIAVGSGGFLGKGFLQGTQSHLLFLPEKHTDFIFSVIAEEWGFLGGFLILSTLLLISYRILFYAFDISHRIERLYLGTFAGLWLFQTSVNLLMTMGWAPVVGIPLPFVSYGGSSILTFSIFIGLALSIIREHRNRPIKFENA</sequence>
<feature type="transmembrane region" description="Helical" evidence="6">
    <location>
        <begin position="157"/>
        <end position="174"/>
    </location>
</feature>
<feature type="transmembrane region" description="Helical" evidence="6">
    <location>
        <begin position="133"/>
        <end position="151"/>
    </location>
</feature>